<keyword evidence="4" id="KW-1185">Reference proteome</keyword>
<dbReference type="Pfam" id="PF07110">
    <property type="entry name" value="EthD"/>
    <property type="match status" value="1"/>
</dbReference>
<dbReference type="EMBL" id="PNEN01001552">
    <property type="protein sequence ID" value="PPJ53236.1"/>
    <property type="molecule type" value="Genomic_DNA"/>
</dbReference>
<dbReference type="Gene3D" id="3.30.70.100">
    <property type="match status" value="1"/>
</dbReference>
<reference evidence="4" key="1">
    <citation type="journal article" date="2017" name="bioRxiv">
        <title>Conservation of a gene cluster reveals novel cercosporin biosynthetic mechanisms and extends production to the genus Colletotrichum.</title>
        <authorList>
            <person name="de Jonge R."/>
            <person name="Ebert M.K."/>
            <person name="Huitt-Roehl C.R."/>
            <person name="Pal P."/>
            <person name="Suttle J.C."/>
            <person name="Spanner R.E."/>
            <person name="Neubauer J.D."/>
            <person name="Jurick W.M.II."/>
            <person name="Stott K.A."/>
            <person name="Secor G.A."/>
            <person name="Thomma B.P.H.J."/>
            <person name="Van de Peer Y."/>
            <person name="Townsend C.A."/>
            <person name="Bolton M.D."/>
        </authorList>
    </citation>
    <scope>NUCLEOTIDE SEQUENCE [LARGE SCALE GENOMIC DNA]</scope>
    <source>
        <strain evidence="4">CBS538.71</strain>
    </source>
</reference>
<evidence type="ECO:0000313" key="4">
    <source>
        <dbReference type="Proteomes" id="UP000237631"/>
    </source>
</evidence>
<dbReference type="InterPro" id="IPR011008">
    <property type="entry name" value="Dimeric_a/b-barrel"/>
</dbReference>
<evidence type="ECO:0000313" key="3">
    <source>
        <dbReference type="EMBL" id="PPJ53236.1"/>
    </source>
</evidence>
<dbReference type="GO" id="GO:0016491">
    <property type="term" value="F:oxidoreductase activity"/>
    <property type="evidence" value="ECO:0007669"/>
    <property type="project" value="InterPro"/>
</dbReference>
<dbReference type="OrthoDB" id="3183782at2759"/>
<comment type="caution">
    <text evidence="3">The sequence shown here is derived from an EMBL/GenBank/DDBJ whole genome shotgun (WGS) entry which is preliminary data.</text>
</comment>
<dbReference type="SUPFAM" id="SSF54909">
    <property type="entry name" value="Dimeric alpha+beta barrel"/>
    <property type="match status" value="1"/>
</dbReference>
<organism evidence="3 4">
    <name type="scientific">Cercospora berteroae</name>
    <dbReference type="NCBI Taxonomy" id="357750"/>
    <lineage>
        <taxon>Eukaryota</taxon>
        <taxon>Fungi</taxon>
        <taxon>Dikarya</taxon>
        <taxon>Ascomycota</taxon>
        <taxon>Pezizomycotina</taxon>
        <taxon>Dothideomycetes</taxon>
        <taxon>Dothideomycetidae</taxon>
        <taxon>Mycosphaerellales</taxon>
        <taxon>Mycosphaerellaceae</taxon>
        <taxon>Cercospora</taxon>
    </lineage>
</organism>
<evidence type="ECO:0000256" key="1">
    <source>
        <dbReference type="ARBA" id="ARBA00005986"/>
    </source>
</evidence>
<dbReference type="AlphaFoldDB" id="A0A2S6C0K8"/>
<protein>
    <recommendedName>
        <fullName evidence="2">EthD domain-containing protein</fullName>
    </recommendedName>
</protein>
<sequence length="166" mass="19142">MESNVLQYNRPQRKGLYRVTILAYRKDGMSEEEFHRHWTNSHAPKVSEHLRKHGIVGYTQYHTPSWLRAEARSQLPTLGDFIVENAVDYDGFVELRMPELSCFENAMNDPYYAEVVAPDEKSFWKFATSKITIGWEETYIDASKSGEVAAIVKGQSGHDAKLDWEP</sequence>
<name>A0A2S6C0K8_9PEZI</name>
<evidence type="ECO:0000259" key="2">
    <source>
        <dbReference type="Pfam" id="PF07110"/>
    </source>
</evidence>
<accession>A0A2S6C0K8</accession>
<dbReference type="Proteomes" id="UP000237631">
    <property type="component" value="Unassembled WGS sequence"/>
</dbReference>
<gene>
    <name evidence="3" type="ORF">CBER1_11770</name>
</gene>
<proteinExistence type="inferred from homology"/>
<dbReference type="InterPro" id="IPR009799">
    <property type="entry name" value="EthD_dom"/>
</dbReference>
<comment type="similarity">
    <text evidence="1">Belongs to the tpcK family.</text>
</comment>
<dbReference type="STRING" id="357750.A0A2S6C0K8"/>
<feature type="domain" description="EthD" evidence="2">
    <location>
        <begin position="26"/>
        <end position="123"/>
    </location>
</feature>